<keyword evidence="2" id="KW-1185">Reference proteome</keyword>
<sequence>MEGAQTIEAFEDHLTRRIAATERAVQLSPNDPETLIQATFLHGRAGDHAAAEAALRKAVALGRNNPDILAQAAWGGARRAPVGADAIAWARRAFEFNSLPPPWYNAALATAAFYAEDYALAEEAYGKAPLMTELMYRHAATSAGLGKLQKAADLLDRAKAQLPEGLTIADLEAADGNTFPPYVARLTELLDRIGHER</sequence>
<dbReference type="AlphaFoldDB" id="A0A4R3J1A8"/>
<protein>
    <recommendedName>
        <fullName evidence="3">Tetratricopeptide repeat protein</fullName>
    </recommendedName>
</protein>
<name>A0A4R3J1A8_9RHOB</name>
<organism evidence="1 2">
    <name type="scientific">Primorskyibacter sedentarius</name>
    <dbReference type="NCBI Taxonomy" id="745311"/>
    <lineage>
        <taxon>Bacteria</taxon>
        <taxon>Pseudomonadati</taxon>
        <taxon>Pseudomonadota</taxon>
        <taxon>Alphaproteobacteria</taxon>
        <taxon>Rhodobacterales</taxon>
        <taxon>Roseobacteraceae</taxon>
        <taxon>Primorskyibacter</taxon>
    </lineage>
</organism>
<proteinExistence type="predicted"/>
<dbReference type="SUPFAM" id="SSF48452">
    <property type="entry name" value="TPR-like"/>
    <property type="match status" value="1"/>
</dbReference>
<dbReference type="InterPro" id="IPR011990">
    <property type="entry name" value="TPR-like_helical_dom_sf"/>
</dbReference>
<dbReference type="Proteomes" id="UP000295696">
    <property type="component" value="Unassembled WGS sequence"/>
</dbReference>
<evidence type="ECO:0008006" key="3">
    <source>
        <dbReference type="Google" id="ProtNLM"/>
    </source>
</evidence>
<dbReference type="EMBL" id="SLZU01000026">
    <property type="protein sequence ID" value="TCS57619.1"/>
    <property type="molecule type" value="Genomic_DNA"/>
</dbReference>
<accession>A0A4R3J1A8</accession>
<reference evidence="1 2" key="1">
    <citation type="submission" date="2019-03" db="EMBL/GenBank/DDBJ databases">
        <title>Genomic Encyclopedia of Type Strains, Phase IV (KMG-IV): sequencing the most valuable type-strain genomes for metagenomic binning, comparative biology and taxonomic classification.</title>
        <authorList>
            <person name="Goeker M."/>
        </authorList>
    </citation>
    <scope>NUCLEOTIDE SEQUENCE [LARGE SCALE GENOMIC DNA]</scope>
    <source>
        <strain evidence="1 2">DSM 104836</strain>
    </source>
</reference>
<comment type="caution">
    <text evidence="1">The sequence shown here is derived from an EMBL/GenBank/DDBJ whole genome shotgun (WGS) entry which is preliminary data.</text>
</comment>
<evidence type="ECO:0000313" key="1">
    <source>
        <dbReference type="EMBL" id="TCS57619.1"/>
    </source>
</evidence>
<dbReference type="Gene3D" id="1.25.40.10">
    <property type="entry name" value="Tetratricopeptide repeat domain"/>
    <property type="match status" value="1"/>
</dbReference>
<gene>
    <name evidence="1" type="ORF">EDD52_12627</name>
</gene>
<evidence type="ECO:0000313" key="2">
    <source>
        <dbReference type="Proteomes" id="UP000295696"/>
    </source>
</evidence>